<protein>
    <submittedName>
        <fullName evidence="3">Uncharacterized protein</fullName>
    </submittedName>
</protein>
<proteinExistence type="predicted"/>
<organism evidence="3 4">
    <name type="scientific">Cherax quadricarinatus</name>
    <name type="common">Australian red claw crayfish</name>
    <dbReference type="NCBI Taxonomy" id="27406"/>
    <lineage>
        <taxon>Eukaryota</taxon>
        <taxon>Metazoa</taxon>
        <taxon>Ecdysozoa</taxon>
        <taxon>Arthropoda</taxon>
        <taxon>Crustacea</taxon>
        <taxon>Multicrustacea</taxon>
        <taxon>Malacostraca</taxon>
        <taxon>Eumalacostraca</taxon>
        <taxon>Eucarida</taxon>
        <taxon>Decapoda</taxon>
        <taxon>Pleocyemata</taxon>
        <taxon>Astacidea</taxon>
        <taxon>Parastacoidea</taxon>
        <taxon>Parastacidae</taxon>
        <taxon>Cherax</taxon>
    </lineage>
</organism>
<evidence type="ECO:0000256" key="1">
    <source>
        <dbReference type="SAM" id="MobiDB-lite"/>
    </source>
</evidence>
<comment type="caution">
    <text evidence="3">The sequence shown here is derived from an EMBL/GenBank/DDBJ whole genome shotgun (WGS) entry which is preliminary data.</text>
</comment>
<feature type="non-terminal residue" evidence="3">
    <location>
        <position position="1"/>
    </location>
</feature>
<evidence type="ECO:0000313" key="4">
    <source>
        <dbReference type="Proteomes" id="UP001445076"/>
    </source>
</evidence>
<gene>
    <name evidence="3" type="ORF">OTU49_001711</name>
</gene>
<sequence length="295" mass="34320">KNKTAPMIHSVAIFMVFTINTIAAQQEGSIVTTQNGSSASFHILDDDSHDSTIYFWTHHNNTAVKLDIITNYNVTKHFNITQPDVWHIGYLTQPVTKDNRTAGIIISHAKIFVNFDYQRIKSISVSSNNPVYWAFCTNRRICVYPPVPPPVFQRVVIQPQNDSGDTRGSRVRETDSSHDNLAYHYYDEWSSDTHDHRRFHLQDNTHILYQNDRRHPPQDDSSPQPLRNYPSLQQNDFSLRQNYRSLQNDFHHTKYPRFPQQHDPNHTNNNPTTTTPQKNDQDDHESINSIYGFSM</sequence>
<reference evidence="3 4" key="1">
    <citation type="journal article" date="2024" name="BMC Genomics">
        <title>Genome assembly of redclaw crayfish (Cherax quadricarinatus) provides insights into its immune adaptation and hypoxia tolerance.</title>
        <authorList>
            <person name="Liu Z."/>
            <person name="Zheng J."/>
            <person name="Li H."/>
            <person name="Fang K."/>
            <person name="Wang S."/>
            <person name="He J."/>
            <person name="Zhou D."/>
            <person name="Weng S."/>
            <person name="Chi M."/>
            <person name="Gu Z."/>
            <person name="He J."/>
            <person name="Li F."/>
            <person name="Wang M."/>
        </authorList>
    </citation>
    <scope>NUCLEOTIDE SEQUENCE [LARGE SCALE GENOMIC DNA]</scope>
    <source>
        <strain evidence="3">ZL_2023a</strain>
    </source>
</reference>
<keyword evidence="4" id="KW-1185">Reference proteome</keyword>
<name>A0AAW0XEL0_CHEQU</name>
<keyword evidence="2" id="KW-0732">Signal</keyword>
<feature type="signal peptide" evidence="2">
    <location>
        <begin position="1"/>
        <end position="24"/>
    </location>
</feature>
<dbReference type="AlphaFoldDB" id="A0AAW0XEL0"/>
<evidence type="ECO:0000313" key="3">
    <source>
        <dbReference type="EMBL" id="KAK8742886.1"/>
    </source>
</evidence>
<feature type="compositionally biased region" description="Polar residues" evidence="1">
    <location>
        <begin position="219"/>
        <end position="231"/>
    </location>
</feature>
<dbReference type="EMBL" id="JARKIK010000027">
    <property type="protein sequence ID" value="KAK8742886.1"/>
    <property type="molecule type" value="Genomic_DNA"/>
</dbReference>
<accession>A0AAW0XEL0</accession>
<feature type="compositionally biased region" description="Low complexity" evidence="1">
    <location>
        <begin position="259"/>
        <end position="278"/>
    </location>
</feature>
<feature type="region of interest" description="Disordered" evidence="1">
    <location>
        <begin position="253"/>
        <end position="295"/>
    </location>
</feature>
<feature type="region of interest" description="Disordered" evidence="1">
    <location>
        <begin position="211"/>
        <end position="231"/>
    </location>
</feature>
<dbReference type="Proteomes" id="UP001445076">
    <property type="component" value="Unassembled WGS sequence"/>
</dbReference>
<feature type="chain" id="PRO_5043530689" evidence="2">
    <location>
        <begin position="25"/>
        <end position="295"/>
    </location>
</feature>
<evidence type="ECO:0000256" key="2">
    <source>
        <dbReference type="SAM" id="SignalP"/>
    </source>
</evidence>